<feature type="region of interest" description="Disordered" evidence="1">
    <location>
        <begin position="428"/>
        <end position="459"/>
    </location>
</feature>
<evidence type="ECO:0000313" key="2">
    <source>
        <dbReference type="EMBL" id="TYK19779.1"/>
    </source>
</evidence>
<proteinExistence type="predicted"/>
<protein>
    <submittedName>
        <fullName evidence="2">Retrotransposon protein</fullName>
    </submittedName>
</protein>
<comment type="caution">
    <text evidence="2">The sequence shown here is derived from an EMBL/GenBank/DDBJ whole genome shotgun (WGS) entry which is preliminary data.</text>
</comment>
<reference evidence="2 3" key="1">
    <citation type="submission" date="2019-08" db="EMBL/GenBank/DDBJ databases">
        <title>Draft genome sequences of two oriental melons (Cucumis melo L. var makuwa).</title>
        <authorList>
            <person name="Kwon S.-Y."/>
        </authorList>
    </citation>
    <scope>NUCLEOTIDE SEQUENCE [LARGE SCALE GENOMIC DNA]</scope>
    <source>
        <strain evidence="3">cv. Chang Bougi</strain>
        <tissue evidence="2">Leaf</tissue>
    </source>
</reference>
<dbReference type="PANTHER" id="PTHR46250">
    <property type="entry name" value="MYB/SANT-LIKE DNA-BINDING DOMAIN PROTEIN-RELATED"/>
    <property type="match status" value="1"/>
</dbReference>
<name>A0A5D3D8J6_CUCMM</name>
<evidence type="ECO:0000313" key="3">
    <source>
        <dbReference type="Proteomes" id="UP000321947"/>
    </source>
</evidence>
<dbReference type="PANTHER" id="PTHR46250:SF18">
    <property type="entry name" value="MYB_SANT-LIKE DOMAIN-CONTAINING PROTEIN"/>
    <property type="match status" value="1"/>
</dbReference>
<dbReference type="Proteomes" id="UP000321947">
    <property type="component" value="Unassembled WGS sequence"/>
</dbReference>
<dbReference type="EMBL" id="SSTD01006538">
    <property type="protein sequence ID" value="TYK19779.1"/>
    <property type="molecule type" value="Genomic_DNA"/>
</dbReference>
<gene>
    <name evidence="2" type="ORF">E5676_scaffold307G00030</name>
</gene>
<evidence type="ECO:0000256" key="1">
    <source>
        <dbReference type="SAM" id="MobiDB-lite"/>
    </source>
</evidence>
<sequence length="549" mass="63870">MDSRSKWFENCLGALDGTYIKVNVSATDRPRYRTRKGEVATNVLGVCDTKGYYYLYDAGYLNVEGFLAPYRGERYYLSEWRGGGRWAILRGKSYYPVNVQCRTIMACCLLHNLINREMTNSEIIDDLDEGDSTYATTGGDEINYIEVSNEWSELRDQLAYTMFSDWELRDQMTSSSRASKHTWTKEEEAKLVECLVELVSAGGWRSNNGTFRLGYLAQLQRMMVKKLSDTNIQGSLPMDCRVKSLKKHLPSNFRIRGPSCSGFGWNEKFQCIIAERDLFDNWVKSHPTAEGLLHKSFPYYDDLSYVFDKDRATEARLETFADVGSNVLNMFNDGVPLGDSYDQDIPAMYSQGAIADWPKEKRATEVELRVEDHKFVKLEVVFETPEAKMPTHEMKTVKTRETSYGVPLNFSSESDEVSKKRKLEKVVKVREENKDNSKKLNKSDKKQENRLRRKKEENTAEVRDDYEVVDSHPELKELVERVFNHGQFQYKAMFPNDDFVERNTFHETQCREETHKRFEKGECSRQAEQSNEEVFEYFLKFQELMMANN</sequence>
<accession>A0A5D3D8J6</accession>
<dbReference type="AlphaFoldDB" id="A0A5D3D8J6"/>
<organism evidence="2 3">
    <name type="scientific">Cucumis melo var. makuwa</name>
    <name type="common">Oriental melon</name>
    <dbReference type="NCBI Taxonomy" id="1194695"/>
    <lineage>
        <taxon>Eukaryota</taxon>
        <taxon>Viridiplantae</taxon>
        <taxon>Streptophyta</taxon>
        <taxon>Embryophyta</taxon>
        <taxon>Tracheophyta</taxon>
        <taxon>Spermatophyta</taxon>
        <taxon>Magnoliopsida</taxon>
        <taxon>eudicotyledons</taxon>
        <taxon>Gunneridae</taxon>
        <taxon>Pentapetalae</taxon>
        <taxon>rosids</taxon>
        <taxon>fabids</taxon>
        <taxon>Cucurbitales</taxon>
        <taxon>Cucurbitaceae</taxon>
        <taxon>Benincaseae</taxon>
        <taxon>Cucumis</taxon>
    </lineage>
</organism>